<evidence type="ECO:0000256" key="5">
    <source>
        <dbReference type="ARBA" id="ARBA00022777"/>
    </source>
</evidence>
<dbReference type="SUPFAM" id="SSF56112">
    <property type="entry name" value="Protein kinase-like (PK-like)"/>
    <property type="match status" value="1"/>
</dbReference>
<keyword evidence="3" id="KW-0808">Transferase</keyword>
<dbReference type="PROSITE" id="PS00108">
    <property type="entry name" value="PROTEIN_KINASE_ST"/>
    <property type="match status" value="1"/>
</dbReference>
<dbReference type="PANTHER" id="PTHR43289:SF6">
    <property type="entry name" value="SERINE_THREONINE-PROTEIN KINASE NEKL-3"/>
    <property type="match status" value="1"/>
</dbReference>
<evidence type="ECO:0000256" key="3">
    <source>
        <dbReference type="ARBA" id="ARBA00022679"/>
    </source>
</evidence>
<feature type="region of interest" description="Disordered" evidence="8">
    <location>
        <begin position="276"/>
        <end position="366"/>
    </location>
</feature>
<feature type="compositionally biased region" description="Low complexity" evidence="8">
    <location>
        <begin position="341"/>
        <end position="361"/>
    </location>
</feature>
<keyword evidence="2 11" id="KW-0723">Serine/threonine-protein kinase</keyword>
<dbReference type="Gene3D" id="1.10.510.10">
    <property type="entry name" value="Transferase(Phosphotransferase) domain 1"/>
    <property type="match status" value="1"/>
</dbReference>
<gene>
    <name evidence="11" type="ORF">BJ987_003019</name>
</gene>
<feature type="transmembrane region" description="Helical" evidence="9">
    <location>
        <begin position="375"/>
        <end position="396"/>
    </location>
</feature>
<feature type="compositionally biased region" description="Polar residues" evidence="8">
    <location>
        <begin position="328"/>
        <end position="338"/>
    </location>
</feature>
<dbReference type="CDD" id="cd14014">
    <property type="entry name" value="STKc_PknB_like"/>
    <property type="match status" value="1"/>
</dbReference>
<evidence type="ECO:0000256" key="4">
    <source>
        <dbReference type="ARBA" id="ARBA00022741"/>
    </source>
</evidence>
<sequence>MLEPGDVFAGYTIERLLGRGGMGSVYLARHPRLPRQTALKLLSRELYEDEEIRARFEREADLVAQLDHPNIVTVFDRGLEDEQLWISMQYIDGIDASSVDPRKLPPQRAAQIVAETATALDYAHRMNVLHRDVKPANILLAKGVGRERVLLTDFGIARPREDTKQLTQTGTFTATLAYAAPEQLTGAKLDDRTDQYSLACSLYWLLSGSVPFESPHAAAVIQGHLQQPPPPVSGLRPDLPPALDQVMGRALAKRPTDRYDSCVEFAAAVQRVLSGAGAGHRPSTGPTPMPMQVAAHTPHPMPTAAPITGQQSQPHHMPTPQPLPYQQARPQPTGNQLPATGYGPQPGYQSGPGYQPGGYRPQQPPPQGMASNMKILLSILGVVVFLTIIALIWAMAA</sequence>
<keyword evidence="5 11" id="KW-0418">Kinase</keyword>
<dbReference type="GO" id="GO:0004674">
    <property type="term" value="F:protein serine/threonine kinase activity"/>
    <property type="evidence" value="ECO:0007669"/>
    <property type="project" value="UniProtKB-KW"/>
</dbReference>
<dbReference type="InterPro" id="IPR011009">
    <property type="entry name" value="Kinase-like_dom_sf"/>
</dbReference>
<evidence type="ECO:0000256" key="6">
    <source>
        <dbReference type="ARBA" id="ARBA00022840"/>
    </source>
</evidence>
<keyword evidence="9" id="KW-1133">Transmembrane helix</keyword>
<dbReference type="EC" id="2.7.11.1" evidence="1"/>
<dbReference type="Gene3D" id="3.30.200.20">
    <property type="entry name" value="Phosphorylase Kinase, domain 1"/>
    <property type="match status" value="1"/>
</dbReference>
<dbReference type="PROSITE" id="PS00107">
    <property type="entry name" value="PROTEIN_KINASE_ATP"/>
    <property type="match status" value="1"/>
</dbReference>
<feature type="domain" description="Protein kinase" evidence="10">
    <location>
        <begin position="11"/>
        <end position="273"/>
    </location>
</feature>
<evidence type="ECO:0000256" key="7">
    <source>
        <dbReference type="PROSITE-ProRule" id="PRU10141"/>
    </source>
</evidence>
<dbReference type="EMBL" id="JAGGMR010000001">
    <property type="protein sequence ID" value="MBP2190118.1"/>
    <property type="molecule type" value="Genomic_DNA"/>
</dbReference>
<organism evidence="11 12">
    <name type="scientific">Nocardia goodfellowii</name>
    <dbReference type="NCBI Taxonomy" id="882446"/>
    <lineage>
        <taxon>Bacteria</taxon>
        <taxon>Bacillati</taxon>
        <taxon>Actinomycetota</taxon>
        <taxon>Actinomycetes</taxon>
        <taxon>Mycobacteriales</taxon>
        <taxon>Nocardiaceae</taxon>
        <taxon>Nocardia</taxon>
    </lineage>
</organism>
<reference evidence="11 12" key="1">
    <citation type="submission" date="2021-03" db="EMBL/GenBank/DDBJ databases">
        <title>Sequencing the genomes of 1000 actinobacteria strains.</title>
        <authorList>
            <person name="Klenk H.-P."/>
        </authorList>
    </citation>
    <scope>NUCLEOTIDE SEQUENCE [LARGE SCALE GENOMIC DNA]</scope>
    <source>
        <strain evidence="11 12">DSM 45516</strain>
    </source>
</reference>
<evidence type="ECO:0000313" key="12">
    <source>
        <dbReference type="Proteomes" id="UP001519325"/>
    </source>
</evidence>
<dbReference type="PANTHER" id="PTHR43289">
    <property type="entry name" value="MITOGEN-ACTIVATED PROTEIN KINASE KINASE KINASE 20-RELATED"/>
    <property type="match status" value="1"/>
</dbReference>
<comment type="caution">
    <text evidence="11">The sequence shown here is derived from an EMBL/GenBank/DDBJ whole genome shotgun (WGS) entry which is preliminary data.</text>
</comment>
<keyword evidence="6 7" id="KW-0067">ATP-binding</keyword>
<dbReference type="InterPro" id="IPR008271">
    <property type="entry name" value="Ser/Thr_kinase_AS"/>
</dbReference>
<protein>
    <recommendedName>
        <fullName evidence="1">non-specific serine/threonine protein kinase</fullName>
        <ecNumber evidence="1">2.7.11.1</ecNumber>
    </recommendedName>
</protein>
<dbReference type="RefSeq" id="WP_209889788.1">
    <property type="nucleotide sequence ID" value="NZ_JAGGMR010000001.1"/>
</dbReference>
<keyword evidence="9" id="KW-0472">Membrane</keyword>
<keyword evidence="12" id="KW-1185">Reference proteome</keyword>
<dbReference type="PROSITE" id="PS50011">
    <property type="entry name" value="PROTEIN_KINASE_DOM"/>
    <property type="match status" value="1"/>
</dbReference>
<accession>A0ABS4QG96</accession>
<evidence type="ECO:0000256" key="8">
    <source>
        <dbReference type="SAM" id="MobiDB-lite"/>
    </source>
</evidence>
<dbReference type="InterPro" id="IPR000719">
    <property type="entry name" value="Prot_kinase_dom"/>
</dbReference>
<feature type="compositionally biased region" description="Low complexity" evidence="8">
    <location>
        <begin position="294"/>
        <end position="306"/>
    </location>
</feature>
<keyword evidence="4 7" id="KW-0547">Nucleotide-binding</keyword>
<keyword evidence="9" id="KW-0812">Transmembrane</keyword>
<evidence type="ECO:0000256" key="9">
    <source>
        <dbReference type="SAM" id="Phobius"/>
    </source>
</evidence>
<dbReference type="InterPro" id="IPR017441">
    <property type="entry name" value="Protein_kinase_ATP_BS"/>
</dbReference>
<evidence type="ECO:0000256" key="1">
    <source>
        <dbReference type="ARBA" id="ARBA00012513"/>
    </source>
</evidence>
<proteinExistence type="predicted"/>
<dbReference type="Proteomes" id="UP001519325">
    <property type="component" value="Unassembled WGS sequence"/>
</dbReference>
<dbReference type="Pfam" id="PF00069">
    <property type="entry name" value="Pkinase"/>
    <property type="match status" value="1"/>
</dbReference>
<dbReference type="SMART" id="SM00220">
    <property type="entry name" value="S_TKc"/>
    <property type="match status" value="1"/>
</dbReference>
<name>A0ABS4QG96_9NOCA</name>
<feature type="binding site" evidence="7">
    <location>
        <position position="40"/>
    </location>
    <ligand>
        <name>ATP</name>
        <dbReference type="ChEBI" id="CHEBI:30616"/>
    </ligand>
</feature>
<evidence type="ECO:0000256" key="2">
    <source>
        <dbReference type="ARBA" id="ARBA00022527"/>
    </source>
</evidence>
<evidence type="ECO:0000259" key="10">
    <source>
        <dbReference type="PROSITE" id="PS50011"/>
    </source>
</evidence>
<evidence type="ECO:0000313" key="11">
    <source>
        <dbReference type="EMBL" id="MBP2190118.1"/>
    </source>
</evidence>